<sequence>MTKINPDSELIEQQDLMLAEFKKAQKITNIVFEPFGSLRFVVPKYDGATERVVKLQDTNSHKKRLIFSVLYTANFIAFVLKKEGQGVRATLSGIVPQFVKFLDESDFDEYNGVNILKKFEAYRVEHDGVKTQSTGLAELTRLFNLALNYAPFGNELLNYNDYKYLDLLSKTKAAASDEEEQTTLTDYFGFHSWLRRDDVGVGAELYRRAASPKLLISSFLITIATVLEHINKSKHAIIEVIKSANVKPDYFPVLSPVPKAEDYENGNKNEDFKKAVAAHKVETLNFKQVFFEKLWLLLLEQTRSESIDVFVDSLIYSQCSDVTIEYAKGLFWKQGIIPQQSSRITNKRVTIFKQSTSHSLLFTPEFTIELINYVNSNNQAVPISAGENYLFSLLMAYQTVPYSDIFRLRSSDFRLSRRQNGDVQTIDSDYFKSRAGRVHETESVSTSQDLGKAILCFLKDKTSNFTYHVKLVENTGSLQAKLGATTSISVFYSFLSKSTIGKIIGSRLLSQKCSPVFIDCIYAICTRGVRKERFERTGVNWSFNCETPCLTRIFSSEAVKNTRVHSESDSFDPTKITNYMSHSNETERKNYLNKQNQTWEDNCGRSTRLVMNDIELNVMRPSRAEITMFNKDFESAMMLIKTRAENTLTRLKVISSKADGKVDEFGFLSQDYVEGDLPDTIYLTDTPETVLKLLHYVSELERCHYKLLERSPEFLFYTVLPTTEWIETVFSNRLFSRDIVTEGQKLFAKTKAHLPPLFTAFTGGY</sequence>
<comment type="caution">
    <text evidence="1">The sequence shown here is derived from an EMBL/GenBank/DDBJ whole genome shotgun (WGS) entry which is preliminary data.</text>
</comment>
<evidence type="ECO:0000313" key="1">
    <source>
        <dbReference type="EMBL" id="MBJ2135813.1"/>
    </source>
</evidence>
<gene>
    <name evidence="1" type="ORF">JEU11_05035</name>
</gene>
<organism evidence="1 2">
    <name type="scientific">Paraglaciecola chathamensis</name>
    <dbReference type="NCBI Taxonomy" id="368405"/>
    <lineage>
        <taxon>Bacteria</taxon>
        <taxon>Pseudomonadati</taxon>
        <taxon>Pseudomonadota</taxon>
        <taxon>Gammaproteobacteria</taxon>
        <taxon>Alteromonadales</taxon>
        <taxon>Alteromonadaceae</taxon>
        <taxon>Paraglaciecola</taxon>
    </lineage>
</organism>
<reference evidence="1 2" key="1">
    <citation type="submission" date="2020-12" db="EMBL/GenBank/DDBJ databases">
        <title>Draft genome sequences of nine environmental bacterial isolates colonizing plastic.</title>
        <authorList>
            <person name="Borre I."/>
            <person name="Sonnenschein E.C."/>
        </authorList>
    </citation>
    <scope>NUCLEOTIDE SEQUENCE [LARGE SCALE GENOMIC DNA]</scope>
    <source>
        <strain evidence="1 2">IB30</strain>
    </source>
</reference>
<dbReference type="EMBL" id="JAEILT010000005">
    <property type="protein sequence ID" value="MBJ2135813.1"/>
    <property type="molecule type" value="Genomic_DNA"/>
</dbReference>
<dbReference type="RefSeq" id="WP_198823890.1">
    <property type="nucleotide sequence ID" value="NZ_JAEILT010000005.1"/>
</dbReference>
<name>A0ABS0WBL6_9ALTE</name>
<dbReference type="Proteomes" id="UP000649232">
    <property type="component" value="Unassembled WGS sequence"/>
</dbReference>
<protein>
    <submittedName>
        <fullName evidence="1">Uncharacterized protein</fullName>
    </submittedName>
</protein>
<accession>A0ABS0WBL6</accession>
<proteinExistence type="predicted"/>
<evidence type="ECO:0000313" key="2">
    <source>
        <dbReference type="Proteomes" id="UP000649232"/>
    </source>
</evidence>